<reference evidence="4 5" key="1">
    <citation type="submission" date="2013-03" db="EMBL/GenBank/DDBJ databases">
        <title>Reference genome for the Human Microbiome Project.</title>
        <authorList>
            <person name="Aqrawi P."/>
            <person name="Ayvaz T."/>
            <person name="Bess C."/>
            <person name="Blankenburg K."/>
            <person name="Coyle M."/>
            <person name="Deng J."/>
            <person name="Forbes L."/>
            <person name="Fowler G."/>
            <person name="Francisco L."/>
            <person name="Fu Q."/>
            <person name="Gibbs R."/>
            <person name="Gross S."/>
            <person name="Gubbala S."/>
            <person name="Hale W."/>
            <person name="Hemphill L."/>
            <person name="Highlander S."/>
            <person name="Hirani K."/>
            <person name="Jackson L."/>
            <person name="Jakkamsetti A."/>
            <person name="Javaid M."/>
            <person name="Jayaseelan J.C."/>
            <person name="Jiang H."/>
            <person name="Joshi V."/>
            <person name="Korchina V."/>
            <person name="Kovar C."/>
            <person name="Lara F."/>
            <person name="Lee S."/>
            <person name="Liu Y."/>
            <person name="Mata R."/>
            <person name="Mathew T."/>
            <person name="Munidasa M."/>
            <person name="Muzny D."/>
            <person name="Nazareth L."/>
            <person name="Ngo R."/>
            <person name="Nguyen L."/>
            <person name="Nguyen N."/>
            <person name="Okwuonu G."/>
            <person name="Ongeri F."/>
            <person name="Palculict T."/>
            <person name="Patil S."/>
            <person name="Petrosino J."/>
            <person name="Pham C."/>
            <person name="Pham P."/>
            <person name="Pu L.-L."/>
            <person name="Qin X."/>
            <person name="Qu J."/>
            <person name="Reid J."/>
            <person name="Ross M."/>
            <person name="Ruth R."/>
            <person name="Saada N."/>
            <person name="San Lucas F."/>
            <person name="Santibanez J."/>
            <person name="Shang Y."/>
            <person name="Simmons D."/>
            <person name="Song X.-Z."/>
            <person name="Tang L.-Y."/>
            <person name="Thornton R."/>
            <person name="Warren J."/>
            <person name="Weissenberger G."/>
            <person name="Wilczek-Boney K."/>
            <person name="Worley K."/>
            <person name="Youmans B."/>
            <person name="Zhang J."/>
            <person name="Zhang L."/>
            <person name="Zhao Z."/>
            <person name="Zhou C."/>
            <person name="Zhu D."/>
            <person name="Zhu Y."/>
        </authorList>
    </citation>
    <scope>NUCLEOTIDE SEQUENCE [LARGE SCALE GENOMIC DNA]</scope>
    <source>
        <strain evidence="4 5">F0333</strain>
    </source>
</reference>
<evidence type="ECO:0000256" key="2">
    <source>
        <dbReference type="SAM" id="Phobius"/>
    </source>
</evidence>
<evidence type="ECO:0000256" key="1">
    <source>
        <dbReference type="SAM" id="MobiDB-lite"/>
    </source>
</evidence>
<feature type="transmembrane region" description="Helical" evidence="2">
    <location>
        <begin position="170"/>
        <end position="191"/>
    </location>
</feature>
<dbReference type="HOGENOM" id="CLU_703270_0_0_11"/>
<feature type="region of interest" description="Disordered" evidence="1">
    <location>
        <begin position="1"/>
        <end position="33"/>
    </location>
</feature>
<dbReference type="Pfam" id="PF02517">
    <property type="entry name" value="Rce1-like"/>
    <property type="match status" value="1"/>
</dbReference>
<dbReference type="eggNOG" id="COG1266">
    <property type="taxonomic scope" value="Bacteria"/>
</dbReference>
<feature type="transmembrane region" description="Helical" evidence="2">
    <location>
        <begin position="336"/>
        <end position="355"/>
    </location>
</feature>
<dbReference type="EMBL" id="AQHZ01000001">
    <property type="protein sequence ID" value="ENO19126.1"/>
    <property type="molecule type" value="Genomic_DNA"/>
</dbReference>
<gene>
    <name evidence="4" type="ORF">HMPREF9004_0045</name>
</gene>
<keyword evidence="2" id="KW-0812">Transmembrane</keyword>
<dbReference type="GO" id="GO:0004175">
    <property type="term" value="F:endopeptidase activity"/>
    <property type="evidence" value="ECO:0007669"/>
    <property type="project" value="UniProtKB-ARBA"/>
</dbReference>
<feature type="transmembrane region" description="Helical" evidence="2">
    <location>
        <begin position="235"/>
        <end position="254"/>
    </location>
</feature>
<proteinExistence type="predicted"/>
<feature type="domain" description="CAAX prenyl protease 2/Lysostaphin resistance protein A-like" evidence="3">
    <location>
        <begin position="204"/>
        <end position="297"/>
    </location>
</feature>
<dbReference type="AlphaFoldDB" id="N6X610"/>
<dbReference type="PANTHER" id="PTHR39430:SF1">
    <property type="entry name" value="PROTEASE"/>
    <property type="match status" value="1"/>
</dbReference>
<feature type="transmembrane region" description="Helical" evidence="2">
    <location>
        <begin position="101"/>
        <end position="125"/>
    </location>
</feature>
<keyword evidence="2" id="KW-0472">Membrane</keyword>
<keyword evidence="2" id="KW-1133">Transmembrane helix</keyword>
<dbReference type="PATRIC" id="fig|888050.3.peg.44"/>
<evidence type="ECO:0000259" key="3">
    <source>
        <dbReference type="Pfam" id="PF02517"/>
    </source>
</evidence>
<protein>
    <submittedName>
        <fullName evidence="4">Abortive infection protein</fullName>
    </submittedName>
</protein>
<keyword evidence="5" id="KW-1185">Reference proteome</keyword>
<accession>N6X610</accession>
<feature type="transmembrane region" description="Helical" evidence="2">
    <location>
        <begin position="260"/>
        <end position="279"/>
    </location>
</feature>
<evidence type="ECO:0000313" key="5">
    <source>
        <dbReference type="Proteomes" id="UP000013015"/>
    </source>
</evidence>
<dbReference type="InterPro" id="IPR003675">
    <property type="entry name" value="Rce1/LyrA-like_dom"/>
</dbReference>
<evidence type="ECO:0000313" key="4">
    <source>
        <dbReference type="EMBL" id="ENO19126.1"/>
    </source>
</evidence>
<feature type="transmembrane region" description="Helical" evidence="2">
    <location>
        <begin position="131"/>
        <end position="149"/>
    </location>
</feature>
<dbReference type="PANTHER" id="PTHR39430">
    <property type="entry name" value="MEMBRANE-ASSOCIATED PROTEASE-RELATED"/>
    <property type="match status" value="1"/>
</dbReference>
<sequence length="392" mass="41521">MPEGLLQEPQAGSPAVQRSAGSSAFHHDEGQGCESEGRAANLRMVLREKVQVMVLLCDTGRMTIWTPPERADEGAPLIPAPGPKALTALPSTGRMPILQGLVLFFGMVAAQIVTTTISEALAISFTATTVFIIRALVTIALAVGVYLLALRVIGRRPASDFERLNWWKELLAGLVLGALLMSAVVASAWLAGAYRVEGINPNALVGMAAADSLVASVTEEIIFRAGLLRLIEHRLGSWWALGLTSALFGAAHLMNPQAEWWGGLAIALEAGVLLGASYIVTRRLWMVIGLHASWNFVQGGIFSSDVSGNGLENTGLLSARIEGPWWLTGGEMGFEGAISAVFFCAGLGVFLLLVAKRRGLIIPARAFRFEAIGPCGPVNIDEDGATPPSCSL</sequence>
<name>N6X610_9ACTO</name>
<organism evidence="4 5">
    <name type="scientific">Schaalia cardiffensis F0333</name>
    <dbReference type="NCBI Taxonomy" id="888050"/>
    <lineage>
        <taxon>Bacteria</taxon>
        <taxon>Bacillati</taxon>
        <taxon>Actinomycetota</taxon>
        <taxon>Actinomycetes</taxon>
        <taxon>Actinomycetales</taxon>
        <taxon>Actinomycetaceae</taxon>
        <taxon>Schaalia</taxon>
    </lineage>
</organism>
<comment type="caution">
    <text evidence="4">The sequence shown here is derived from an EMBL/GenBank/DDBJ whole genome shotgun (WGS) entry which is preliminary data.</text>
</comment>
<dbReference type="GO" id="GO:0080120">
    <property type="term" value="P:CAAX-box protein maturation"/>
    <property type="evidence" value="ECO:0007669"/>
    <property type="project" value="UniProtKB-ARBA"/>
</dbReference>
<dbReference type="Proteomes" id="UP000013015">
    <property type="component" value="Unassembled WGS sequence"/>
</dbReference>
<dbReference type="STRING" id="888050.HMPREF9004_0045"/>